<evidence type="ECO:0000313" key="2">
    <source>
        <dbReference type="EMBL" id="EFX76948.1"/>
    </source>
</evidence>
<gene>
    <name evidence="2" type="ORF">DAPPUDRAFT_248245</name>
</gene>
<accession>E9GU01</accession>
<organism evidence="2 3">
    <name type="scientific">Daphnia pulex</name>
    <name type="common">Water flea</name>
    <dbReference type="NCBI Taxonomy" id="6669"/>
    <lineage>
        <taxon>Eukaryota</taxon>
        <taxon>Metazoa</taxon>
        <taxon>Ecdysozoa</taxon>
        <taxon>Arthropoda</taxon>
        <taxon>Crustacea</taxon>
        <taxon>Branchiopoda</taxon>
        <taxon>Diplostraca</taxon>
        <taxon>Cladocera</taxon>
        <taxon>Anomopoda</taxon>
        <taxon>Daphniidae</taxon>
        <taxon>Daphnia</taxon>
    </lineage>
</organism>
<sequence>MQVLPVLVLTCIINNLTSITGATRKLFGQEGFATTPAPPRCGERLIGDKPVTFTIPHGRHVPLHGWFFGRAECSSDNVVVMAVVVAAWFVAMTNDE</sequence>
<keyword evidence="3" id="KW-1185">Reference proteome</keyword>
<dbReference type="EMBL" id="GL732565">
    <property type="protein sequence ID" value="EFX76948.1"/>
    <property type="molecule type" value="Genomic_DNA"/>
</dbReference>
<dbReference type="Proteomes" id="UP000000305">
    <property type="component" value="Unassembled WGS sequence"/>
</dbReference>
<reference evidence="2 3" key="1">
    <citation type="journal article" date="2011" name="Science">
        <title>The ecoresponsive genome of Daphnia pulex.</title>
        <authorList>
            <person name="Colbourne J.K."/>
            <person name="Pfrender M.E."/>
            <person name="Gilbert D."/>
            <person name="Thomas W.K."/>
            <person name="Tucker A."/>
            <person name="Oakley T.H."/>
            <person name="Tokishita S."/>
            <person name="Aerts A."/>
            <person name="Arnold G.J."/>
            <person name="Basu M.K."/>
            <person name="Bauer D.J."/>
            <person name="Caceres C.E."/>
            <person name="Carmel L."/>
            <person name="Casola C."/>
            <person name="Choi J.H."/>
            <person name="Detter J.C."/>
            <person name="Dong Q."/>
            <person name="Dusheyko S."/>
            <person name="Eads B.D."/>
            <person name="Frohlich T."/>
            <person name="Geiler-Samerotte K.A."/>
            <person name="Gerlach D."/>
            <person name="Hatcher P."/>
            <person name="Jogdeo S."/>
            <person name="Krijgsveld J."/>
            <person name="Kriventseva E.V."/>
            <person name="Kultz D."/>
            <person name="Laforsch C."/>
            <person name="Lindquist E."/>
            <person name="Lopez J."/>
            <person name="Manak J.R."/>
            <person name="Muller J."/>
            <person name="Pangilinan J."/>
            <person name="Patwardhan R.P."/>
            <person name="Pitluck S."/>
            <person name="Pritham E.J."/>
            <person name="Rechtsteiner A."/>
            <person name="Rho M."/>
            <person name="Rogozin I.B."/>
            <person name="Sakarya O."/>
            <person name="Salamov A."/>
            <person name="Schaack S."/>
            <person name="Shapiro H."/>
            <person name="Shiga Y."/>
            <person name="Skalitzky C."/>
            <person name="Smith Z."/>
            <person name="Souvorov A."/>
            <person name="Sung W."/>
            <person name="Tang Z."/>
            <person name="Tsuchiya D."/>
            <person name="Tu H."/>
            <person name="Vos H."/>
            <person name="Wang M."/>
            <person name="Wolf Y.I."/>
            <person name="Yamagata H."/>
            <person name="Yamada T."/>
            <person name="Ye Y."/>
            <person name="Shaw J.R."/>
            <person name="Andrews J."/>
            <person name="Crease T.J."/>
            <person name="Tang H."/>
            <person name="Lucas S.M."/>
            <person name="Robertson H.M."/>
            <person name="Bork P."/>
            <person name="Koonin E.V."/>
            <person name="Zdobnov E.M."/>
            <person name="Grigoriev I.V."/>
            <person name="Lynch M."/>
            <person name="Boore J.L."/>
        </authorList>
    </citation>
    <scope>NUCLEOTIDE SEQUENCE [LARGE SCALE GENOMIC DNA]</scope>
</reference>
<protein>
    <submittedName>
        <fullName evidence="2">Uncharacterized protein</fullName>
    </submittedName>
</protein>
<dbReference type="InParanoid" id="E9GU01"/>
<name>E9GU01_DAPPU</name>
<evidence type="ECO:0000313" key="3">
    <source>
        <dbReference type="Proteomes" id="UP000000305"/>
    </source>
</evidence>
<proteinExistence type="predicted"/>
<dbReference type="HOGENOM" id="CLU_2361855_0_0_1"/>
<dbReference type="KEGG" id="dpx:DAPPUDRAFT_248245"/>
<dbReference type="AlphaFoldDB" id="E9GU01"/>
<evidence type="ECO:0000256" key="1">
    <source>
        <dbReference type="SAM" id="SignalP"/>
    </source>
</evidence>
<keyword evidence="1" id="KW-0732">Signal</keyword>
<feature type="chain" id="PRO_5003240587" evidence="1">
    <location>
        <begin position="19"/>
        <end position="96"/>
    </location>
</feature>
<feature type="signal peptide" evidence="1">
    <location>
        <begin position="1"/>
        <end position="18"/>
    </location>
</feature>